<evidence type="ECO:0000313" key="2">
    <source>
        <dbReference type="Proteomes" id="UP000790377"/>
    </source>
</evidence>
<name>A0ACB7ZPB1_9AGAM</name>
<reference evidence="1" key="1">
    <citation type="journal article" date="2021" name="New Phytol.">
        <title>Evolutionary innovations through gain and loss of genes in the ectomycorrhizal Boletales.</title>
        <authorList>
            <person name="Wu G."/>
            <person name="Miyauchi S."/>
            <person name="Morin E."/>
            <person name="Kuo A."/>
            <person name="Drula E."/>
            <person name="Varga T."/>
            <person name="Kohler A."/>
            <person name="Feng B."/>
            <person name="Cao Y."/>
            <person name="Lipzen A."/>
            <person name="Daum C."/>
            <person name="Hundley H."/>
            <person name="Pangilinan J."/>
            <person name="Johnson J."/>
            <person name="Barry K."/>
            <person name="LaButti K."/>
            <person name="Ng V."/>
            <person name="Ahrendt S."/>
            <person name="Min B."/>
            <person name="Choi I.G."/>
            <person name="Park H."/>
            <person name="Plett J.M."/>
            <person name="Magnuson J."/>
            <person name="Spatafora J.W."/>
            <person name="Nagy L.G."/>
            <person name="Henrissat B."/>
            <person name="Grigoriev I.V."/>
            <person name="Yang Z.L."/>
            <person name="Xu J."/>
            <person name="Martin F.M."/>
        </authorList>
    </citation>
    <scope>NUCLEOTIDE SEQUENCE</scope>
    <source>
        <strain evidence="1">ATCC 28755</strain>
    </source>
</reference>
<feature type="non-terminal residue" evidence="1">
    <location>
        <position position="1"/>
    </location>
</feature>
<dbReference type="Proteomes" id="UP000790377">
    <property type="component" value="Unassembled WGS sequence"/>
</dbReference>
<dbReference type="EMBL" id="MU269392">
    <property type="protein sequence ID" value="KAH7902921.1"/>
    <property type="molecule type" value="Genomic_DNA"/>
</dbReference>
<organism evidence="1 2">
    <name type="scientific">Hygrophoropsis aurantiaca</name>
    <dbReference type="NCBI Taxonomy" id="72124"/>
    <lineage>
        <taxon>Eukaryota</taxon>
        <taxon>Fungi</taxon>
        <taxon>Dikarya</taxon>
        <taxon>Basidiomycota</taxon>
        <taxon>Agaricomycotina</taxon>
        <taxon>Agaricomycetes</taxon>
        <taxon>Agaricomycetidae</taxon>
        <taxon>Boletales</taxon>
        <taxon>Coniophorineae</taxon>
        <taxon>Hygrophoropsidaceae</taxon>
        <taxon>Hygrophoropsis</taxon>
    </lineage>
</organism>
<proteinExistence type="predicted"/>
<evidence type="ECO:0000313" key="1">
    <source>
        <dbReference type="EMBL" id="KAH7902921.1"/>
    </source>
</evidence>
<sequence>LVLKDLFAQDPTRFANFSKEYVDSTDPSTTFLLDYSKNLINKPVLSTLLSLAREAQVETYRDKMFAGEHINT</sequence>
<feature type="non-terminal residue" evidence="1">
    <location>
        <position position="72"/>
    </location>
</feature>
<keyword evidence="2" id="KW-1185">Reference proteome</keyword>
<comment type="caution">
    <text evidence="1">The sequence shown here is derived from an EMBL/GenBank/DDBJ whole genome shotgun (WGS) entry which is preliminary data.</text>
</comment>
<gene>
    <name evidence="1" type="ORF">BJ138DRAFT_987766</name>
</gene>
<accession>A0ACB7ZPB1</accession>
<protein>
    <submittedName>
        <fullName evidence="1">Uncharacterized protein</fullName>
    </submittedName>
</protein>